<accession>A0ABN8Q9T0</accession>
<name>A0ABN8Q9T0_9CNID</name>
<keyword evidence="2" id="KW-1185">Reference proteome</keyword>
<gene>
    <name evidence="1" type="ORF">PLOB_00002299</name>
</gene>
<feature type="non-terminal residue" evidence="1">
    <location>
        <position position="106"/>
    </location>
</feature>
<dbReference type="EMBL" id="CALNXK010000108">
    <property type="protein sequence ID" value="CAH3157598.1"/>
    <property type="molecule type" value="Genomic_DNA"/>
</dbReference>
<protein>
    <submittedName>
        <fullName evidence="1">Uncharacterized protein</fullName>
    </submittedName>
</protein>
<proteinExistence type="predicted"/>
<sequence length="106" mass="12798">MYLLRTRKMIFLIREYTLSIRDHNLIYAVRKIGLPRGQPKFIPSRNFKHFNEENFLTDLKNASWPVIKSAMEVNSAWNTWKDIFLNIVDKHAPRRVMQVRNKRAPW</sequence>
<reference evidence="1 2" key="1">
    <citation type="submission" date="2022-05" db="EMBL/GenBank/DDBJ databases">
        <authorList>
            <consortium name="Genoscope - CEA"/>
            <person name="William W."/>
        </authorList>
    </citation>
    <scope>NUCLEOTIDE SEQUENCE [LARGE SCALE GENOMIC DNA]</scope>
</reference>
<comment type="caution">
    <text evidence="1">The sequence shown here is derived from an EMBL/GenBank/DDBJ whole genome shotgun (WGS) entry which is preliminary data.</text>
</comment>
<organism evidence="1 2">
    <name type="scientific">Porites lobata</name>
    <dbReference type="NCBI Taxonomy" id="104759"/>
    <lineage>
        <taxon>Eukaryota</taxon>
        <taxon>Metazoa</taxon>
        <taxon>Cnidaria</taxon>
        <taxon>Anthozoa</taxon>
        <taxon>Hexacorallia</taxon>
        <taxon>Scleractinia</taxon>
        <taxon>Fungiina</taxon>
        <taxon>Poritidae</taxon>
        <taxon>Porites</taxon>
    </lineage>
</organism>
<evidence type="ECO:0000313" key="1">
    <source>
        <dbReference type="EMBL" id="CAH3157598.1"/>
    </source>
</evidence>
<dbReference type="Proteomes" id="UP001159405">
    <property type="component" value="Unassembled WGS sequence"/>
</dbReference>
<evidence type="ECO:0000313" key="2">
    <source>
        <dbReference type="Proteomes" id="UP001159405"/>
    </source>
</evidence>